<feature type="signal peptide" evidence="6">
    <location>
        <begin position="1"/>
        <end position="20"/>
    </location>
</feature>
<evidence type="ECO:0000256" key="3">
    <source>
        <dbReference type="ARBA" id="ARBA00022801"/>
    </source>
</evidence>
<comment type="caution">
    <text evidence="7">The sequence shown here is derived from an EMBL/GenBank/DDBJ whole genome shotgun (WGS) entry which is preliminary data.</text>
</comment>
<dbReference type="PANTHER" id="PTHR43772:SF2">
    <property type="entry name" value="PUTATIVE (AFU_ORTHOLOGUE AFUA_2G04480)-RELATED"/>
    <property type="match status" value="1"/>
</dbReference>
<gene>
    <name evidence="7" type="ORF">QNI16_20540</name>
</gene>
<dbReference type="CDD" id="cd18828">
    <property type="entry name" value="GH43_BT3675-like"/>
    <property type="match status" value="1"/>
</dbReference>
<name>A0AAE3QP46_9BACT</name>
<organism evidence="7 8">
    <name type="scientific">Xanthocytophaga flava</name>
    <dbReference type="NCBI Taxonomy" id="3048013"/>
    <lineage>
        <taxon>Bacteria</taxon>
        <taxon>Pseudomonadati</taxon>
        <taxon>Bacteroidota</taxon>
        <taxon>Cytophagia</taxon>
        <taxon>Cytophagales</taxon>
        <taxon>Rhodocytophagaceae</taxon>
        <taxon>Xanthocytophaga</taxon>
    </lineage>
</organism>
<dbReference type="Pfam" id="PF04616">
    <property type="entry name" value="Glyco_hydro_43"/>
    <property type="match status" value="2"/>
</dbReference>
<keyword evidence="2" id="KW-0624">Polysaccharide degradation</keyword>
<keyword evidence="5" id="KW-0326">Glycosidase</keyword>
<reference evidence="7" key="1">
    <citation type="submission" date="2023-05" db="EMBL/GenBank/DDBJ databases">
        <authorList>
            <person name="Zhang X."/>
        </authorList>
    </citation>
    <scope>NUCLEOTIDE SEQUENCE</scope>
    <source>
        <strain evidence="7">YF14B1</strain>
    </source>
</reference>
<keyword evidence="3" id="KW-0378">Hydrolase</keyword>
<evidence type="ECO:0000256" key="5">
    <source>
        <dbReference type="ARBA" id="ARBA00023295"/>
    </source>
</evidence>
<protein>
    <submittedName>
        <fullName evidence="7">Family 43 glycosylhydrolase</fullName>
    </submittedName>
</protein>
<comment type="similarity">
    <text evidence="1">Belongs to the glycosyl hydrolase 43 family.</text>
</comment>
<proteinExistence type="inferred from homology"/>
<accession>A0AAE3QP46</accession>
<dbReference type="PANTHER" id="PTHR43772">
    <property type="entry name" value="ENDO-1,4-BETA-XYLANASE"/>
    <property type="match status" value="1"/>
</dbReference>
<dbReference type="Gene3D" id="2.115.10.20">
    <property type="entry name" value="Glycosyl hydrolase domain, family 43"/>
    <property type="match status" value="2"/>
</dbReference>
<dbReference type="InterPro" id="IPR023296">
    <property type="entry name" value="Glyco_hydro_beta-prop_sf"/>
</dbReference>
<evidence type="ECO:0000256" key="2">
    <source>
        <dbReference type="ARBA" id="ARBA00022651"/>
    </source>
</evidence>
<keyword evidence="2" id="KW-0858">Xylan degradation</keyword>
<evidence type="ECO:0000313" key="7">
    <source>
        <dbReference type="EMBL" id="MDJ1482902.1"/>
    </source>
</evidence>
<feature type="chain" id="PRO_5042241095" evidence="6">
    <location>
        <begin position="21"/>
        <end position="714"/>
    </location>
</feature>
<dbReference type="SUPFAM" id="SSF75005">
    <property type="entry name" value="Arabinanase/levansucrase/invertase"/>
    <property type="match status" value="2"/>
</dbReference>
<evidence type="ECO:0000256" key="4">
    <source>
        <dbReference type="ARBA" id="ARBA00023277"/>
    </source>
</evidence>
<evidence type="ECO:0000256" key="6">
    <source>
        <dbReference type="SAM" id="SignalP"/>
    </source>
</evidence>
<dbReference type="InterPro" id="IPR052176">
    <property type="entry name" value="Glycosyl_Hydrlase_43_Enz"/>
</dbReference>
<dbReference type="InterPro" id="IPR006710">
    <property type="entry name" value="Glyco_hydro_43"/>
</dbReference>
<dbReference type="GO" id="GO:0004553">
    <property type="term" value="F:hydrolase activity, hydrolyzing O-glycosyl compounds"/>
    <property type="evidence" value="ECO:0007669"/>
    <property type="project" value="InterPro"/>
</dbReference>
<sequence length="714" mass="79897">MFKRQICLMFCLCIYLYANSQQIKTKGYSAYLFTYFTGSDEAIRYAVSSDGYHFKALNGGNPVLNSVKISGSGGVRDPHILRGADGKTFYMVATDMNTVKNGWGPNQGIVLMRSKDLINWESHPVDVAKIYTDYAAADRIWAPQTIFDPATGKYMVYWSMRLGKEDRDKIYYAYANKDFSALETKPAVLFDPPGNTVCIDADIIAKDGKYHLFFKHAGSATPGIKKAVSNKLTGGYVFQDKQLEQTKDEVEGSGIFKLNDSPDYILMYDVYRNGRYEFARSSDLEKFTTINADIQMDFHPRHGTVMPITATEATSLTTRFLTPEQVILSAESKDIKKINTVLDSTTHSVTWQVKPGTDLTKFKPTFPEIPGVIITPKGNTSFAKGTVSYVVRISGQQPITFTTKALETHNPVLDGLYADPDIIYAEKTGKYYIYPTSDGFTNWSGNYFNVFSSSDLVNWKDEGTILQLGKDVTWANTKAWAPAIVEKKINGHYQYFYYFCANGQIGVAVADNPIGPFKDLGKPLLDKLPEGVTHGQQIDPDVFMDPVSGKSYLYWGNSYMAAAELAEDMVSLVPGTTKILTPAKTYNEGTFVFYRKGKYYFTWSEKDTRDPDYQVRYAVADNPMGPLTIPQNNLVIIKDATAGIYATGHHSVIQIPGKDEWYIVYHRFNYPKGIGMGRSAGYNREVCIDKLEFKEDGSIMQTKPTHAGIAPVTK</sequence>
<dbReference type="GO" id="GO:0045493">
    <property type="term" value="P:xylan catabolic process"/>
    <property type="evidence" value="ECO:0007669"/>
    <property type="project" value="UniProtKB-KW"/>
</dbReference>
<dbReference type="CDD" id="cd08983">
    <property type="entry name" value="GH43_Bt3655-like"/>
    <property type="match status" value="1"/>
</dbReference>
<evidence type="ECO:0000256" key="1">
    <source>
        <dbReference type="ARBA" id="ARBA00009865"/>
    </source>
</evidence>
<dbReference type="Proteomes" id="UP001241110">
    <property type="component" value="Unassembled WGS sequence"/>
</dbReference>
<dbReference type="RefSeq" id="WP_313982308.1">
    <property type="nucleotide sequence ID" value="NZ_JASJOS010000009.1"/>
</dbReference>
<dbReference type="EMBL" id="JASJOS010000009">
    <property type="protein sequence ID" value="MDJ1482902.1"/>
    <property type="molecule type" value="Genomic_DNA"/>
</dbReference>
<keyword evidence="6" id="KW-0732">Signal</keyword>
<evidence type="ECO:0000313" key="8">
    <source>
        <dbReference type="Proteomes" id="UP001241110"/>
    </source>
</evidence>
<dbReference type="AlphaFoldDB" id="A0AAE3QP46"/>
<keyword evidence="4" id="KW-0119">Carbohydrate metabolism</keyword>